<dbReference type="EMBL" id="QWEG01000014">
    <property type="protein sequence ID" value="RHW34810.1"/>
    <property type="molecule type" value="Genomic_DNA"/>
</dbReference>
<dbReference type="RefSeq" id="WP_118923479.1">
    <property type="nucleotide sequence ID" value="NZ_QWEG01000014.1"/>
</dbReference>
<evidence type="ECO:0000313" key="2">
    <source>
        <dbReference type="EMBL" id="RHW34810.1"/>
    </source>
</evidence>
<dbReference type="Proteomes" id="UP000284416">
    <property type="component" value="Unassembled WGS sequence"/>
</dbReference>
<dbReference type="Gene3D" id="3.40.50.300">
    <property type="entry name" value="P-loop containing nucleotide triphosphate hydrolases"/>
    <property type="match status" value="2"/>
</dbReference>
<dbReference type="Pfam" id="PF04851">
    <property type="entry name" value="ResIII"/>
    <property type="match status" value="1"/>
</dbReference>
<sequence length="768" mass="86708">MIELMPFQIKASEQMANRYVEFRNSDTRPYETRTIPTPYYQALSALTGGGKTPILADTVFQIRLSMPTEPIVLWISKAKSVVDQTYGNFRAGGKYAHLLDSFTITYLKDLSESDIKDGTKPVIAIATTGTFNQRDQEDSSLKIYQTNEDKSSISLWELVKQRQTAEGKSRDLIIVYDEGHNLSDQQIDLLLGLKPEALLVASATLKTPGKLGQMIDRIKATGRTNDDLVTIVSSKDIVDAQLVKKQILLGGYETTMELAIDPLLEKMQILESKVEELNLKINPKAIYVCKTNINQEEGIPDNPARDFELRKAPPILIWKYLVTKGVDPKSIAVYCDLKFSKDFPPPDDFILFSNGESDFEEFQNGNYKHIIFNLSLQEGWDDPNCYFAYIDKSMESSVQVEQVIGRVLRQPNATHFPDSDLNTAHFYIRMDDRTVFPVIIEKVRAKIASEFPEVDFNSYTNTGSSGSRIQEPVKGVMKVPQTHIDASEAILPIERILNSIHDYRGDNVNTVGQGVRSETVQKVASSEKSEIVSTLLPQTNRVTARWIIDREIQKLYPRARGVCLLTDPRLDAKTQFTSPAHQVLKQAGNNIVDEYLKNSLLVSDRENYYEVGPVMVNPDSVQHFENALHSKYSGLNSLELEFARAIDKEGYPWSRNPSNGGYFIPLLHKGTSRNFFPDFLVWKDNKIYALDPKGENLIVQDAGKKLLDIRDFEGDLDIAVRLFTKGKWTDSPIEKSNESGYTVWSLRAGKVWARPFDTVEEAVKAALL</sequence>
<accession>A0A417YN23</accession>
<dbReference type="AlphaFoldDB" id="A0A417YN23"/>
<name>A0A417YN23_9BACI</name>
<protein>
    <recommendedName>
        <fullName evidence="1">Helicase/UvrB N-terminal domain-containing protein</fullName>
    </recommendedName>
</protein>
<dbReference type="GO" id="GO:0003677">
    <property type="term" value="F:DNA binding"/>
    <property type="evidence" value="ECO:0007669"/>
    <property type="project" value="InterPro"/>
</dbReference>
<evidence type="ECO:0000313" key="3">
    <source>
        <dbReference type="Proteomes" id="UP000284416"/>
    </source>
</evidence>
<keyword evidence="3" id="KW-1185">Reference proteome</keyword>
<proteinExistence type="predicted"/>
<comment type="caution">
    <text evidence="2">The sequence shown here is derived from an EMBL/GenBank/DDBJ whole genome shotgun (WGS) entry which is preliminary data.</text>
</comment>
<gene>
    <name evidence="2" type="ORF">D1B31_19270</name>
</gene>
<dbReference type="InterPro" id="IPR027417">
    <property type="entry name" value="P-loop_NTPase"/>
</dbReference>
<evidence type="ECO:0000259" key="1">
    <source>
        <dbReference type="Pfam" id="PF04851"/>
    </source>
</evidence>
<reference evidence="2 3" key="1">
    <citation type="journal article" date="2017" name="Int. J. Syst. Evol. Microbiol.">
        <title>Bacillus notoginsengisoli sp. nov., a novel bacterium isolated from the rhizosphere of Panax notoginseng.</title>
        <authorList>
            <person name="Zhang M.Y."/>
            <person name="Cheng J."/>
            <person name="Cai Y."/>
            <person name="Zhang T.Y."/>
            <person name="Wu Y.Y."/>
            <person name="Manikprabhu D."/>
            <person name="Li W.J."/>
            <person name="Zhang Y.X."/>
        </authorList>
    </citation>
    <scope>NUCLEOTIDE SEQUENCE [LARGE SCALE GENOMIC DNA]</scope>
    <source>
        <strain evidence="2 3">JCM 30743</strain>
    </source>
</reference>
<dbReference type="OrthoDB" id="9804145at2"/>
<dbReference type="InterPro" id="IPR006935">
    <property type="entry name" value="Helicase/UvrB_N"/>
</dbReference>
<dbReference type="SUPFAM" id="SSF52540">
    <property type="entry name" value="P-loop containing nucleoside triphosphate hydrolases"/>
    <property type="match status" value="1"/>
</dbReference>
<dbReference type="GO" id="GO:0016787">
    <property type="term" value="F:hydrolase activity"/>
    <property type="evidence" value="ECO:0007669"/>
    <property type="project" value="InterPro"/>
</dbReference>
<feature type="domain" description="Helicase/UvrB N-terminal" evidence="1">
    <location>
        <begin position="3"/>
        <end position="206"/>
    </location>
</feature>
<dbReference type="GO" id="GO:0005524">
    <property type="term" value="F:ATP binding"/>
    <property type="evidence" value="ECO:0007669"/>
    <property type="project" value="InterPro"/>
</dbReference>
<organism evidence="2 3">
    <name type="scientific">Neobacillus notoginsengisoli</name>
    <dbReference type="NCBI Taxonomy" id="1578198"/>
    <lineage>
        <taxon>Bacteria</taxon>
        <taxon>Bacillati</taxon>
        <taxon>Bacillota</taxon>
        <taxon>Bacilli</taxon>
        <taxon>Bacillales</taxon>
        <taxon>Bacillaceae</taxon>
        <taxon>Neobacillus</taxon>
    </lineage>
</organism>